<dbReference type="PROSITE" id="PS00108">
    <property type="entry name" value="PROTEIN_KINASE_ST"/>
    <property type="match status" value="1"/>
</dbReference>
<dbReference type="Gene3D" id="1.10.3210.10">
    <property type="entry name" value="Hypothetical protein af1432"/>
    <property type="match status" value="1"/>
</dbReference>
<dbReference type="GO" id="GO:0004674">
    <property type="term" value="F:protein serine/threonine kinase activity"/>
    <property type="evidence" value="ECO:0007669"/>
    <property type="project" value="UniProtKB-KW"/>
</dbReference>
<dbReference type="PROSITE" id="PS50011">
    <property type="entry name" value="PROTEIN_KINASE_DOM"/>
    <property type="match status" value="1"/>
</dbReference>
<dbReference type="PANTHER" id="PTHR43289">
    <property type="entry name" value="MITOGEN-ACTIVATED PROTEIN KINASE KINASE KINASE 20-RELATED"/>
    <property type="match status" value="1"/>
</dbReference>
<dbReference type="Gene3D" id="3.30.450.40">
    <property type="match status" value="1"/>
</dbReference>
<dbReference type="Proteomes" id="UP000238605">
    <property type="component" value="Unassembled WGS sequence"/>
</dbReference>
<dbReference type="SUPFAM" id="SSF109604">
    <property type="entry name" value="HD-domain/PDEase-like"/>
    <property type="match status" value="1"/>
</dbReference>
<proteinExistence type="predicted"/>
<reference evidence="7 8" key="1">
    <citation type="submission" date="2018-02" db="EMBL/GenBank/DDBJ databases">
        <title>Reclassifiation of [Polyangium] brachysporum DSM 7029 as Guopingzhaonella breviflexa gen. nov., sp. nov., a member of the family Comamonadaceae.</title>
        <authorList>
            <person name="Tang B."/>
        </authorList>
    </citation>
    <scope>NUCLEOTIDE SEQUENCE [LARGE SCALE GENOMIC DNA]</scope>
    <source>
        <strain evidence="7 8">BCRC 80649</strain>
    </source>
</reference>
<evidence type="ECO:0000313" key="7">
    <source>
        <dbReference type="EMBL" id="PPE65899.1"/>
    </source>
</evidence>
<dbReference type="OrthoDB" id="9791419at2"/>
<dbReference type="InterPro" id="IPR000719">
    <property type="entry name" value="Prot_kinase_dom"/>
</dbReference>
<dbReference type="EMBL" id="PSNX01000010">
    <property type="protein sequence ID" value="PPE65899.1"/>
    <property type="molecule type" value="Genomic_DNA"/>
</dbReference>
<dbReference type="PROSITE" id="PS51833">
    <property type="entry name" value="HDOD"/>
    <property type="match status" value="1"/>
</dbReference>
<keyword evidence="1" id="KW-0808">Transferase</keyword>
<dbReference type="PANTHER" id="PTHR43289:SF34">
    <property type="entry name" value="SERINE_THREONINE-PROTEIN KINASE YBDM-RELATED"/>
    <property type="match status" value="1"/>
</dbReference>
<dbReference type="InterPro" id="IPR013976">
    <property type="entry name" value="HDOD"/>
</dbReference>
<dbReference type="AlphaFoldDB" id="A0A2S5ST67"/>
<evidence type="ECO:0000313" key="8">
    <source>
        <dbReference type="Proteomes" id="UP000238605"/>
    </source>
</evidence>
<keyword evidence="7" id="KW-0723">Serine/threonine-protein kinase</keyword>
<organism evidence="7 8">
    <name type="scientific">Caldimonas caldifontis</name>
    <dbReference type="NCBI Taxonomy" id="1452508"/>
    <lineage>
        <taxon>Bacteria</taxon>
        <taxon>Pseudomonadati</taxon>
        <taxon>Pseudomonadota</taxon>
        <taxon>Betaproteobacteria</taxon>
        <taxon>Burkholderiales</taxon>
        <taxon>Sphaerotilaceae</taxon>
        <taxon>Caldimonas</taxon>
    </lineage>
</organism>
<dbReference type="GO" id="GO:0005524">
    <property type="term" value="F:ATP binding"/>
    <property type="evidence" value="ECO:0007669"/>
    <property type="project" value="UniProtKB-KW"/>
</dbReference>
<dbReference type="Gene3D" id="1.10.510.10">
    <property type="entry name" value="Transferase(Phosphotransferase) domain 1"/>
    <property type="match status" value="1"/>
</dbReference>
<dbReference type="InterPro" id="IPR011009">
    <property type="entry name" value="Kinase-like_dom_sf"/>
</dbReference>
<gene>
    <name evidence="7" type="ORF">C1704_11355</name>
</gene>
<evidence type="ECO:0000256" key="1">
    <source>
        <dbReference type="ARBA" id="ARBA00022679"/>
    </source>
</evidence>
<evidence type="ECO:0000259" key="6">
    <source>
        <dbReference type="PROSITE" id="PS51833"/>
    </source>
</evidence>
<keyword evidence="4" id="KW-0067">ATP-binding</keyword>
<accession>A0A2S5ST67</accession>
<name>A0A2S5ST67_9BURK</name>
<comment type="caution">
    <text evidence="7">The sequence shown here is derived from an EMBL/GenBank/DDBJ whole genome shotgun (WGS) entry which is preliminary data.</text>
</comment>
<evidence type="ECO:0000259" key="5">
    <source>
        <dbReference type="PROSITE" id="PS50011"/>
    </source>
</evidence>
<keyword evidence="8" id="KW-1185">Reference proteome</keyword>
<keyword evidence="2" id="KW-0547">Nucleotide-binding</keyword>
<dbReference type="InterPro" id="IPR008271">
    <property type="entry name" value="Ser/Thr_kinase_AS"/>
</dbReference>
<evidence type="ECO:0000256" key="3">
    <source>
        <dbReference type="ARBA" id="ARBA00022777"/>
    </source>
</evidence>
<dbReference type="SMART" id="SM00220">
    <property type="entry name" value="S_TKc"/>
    <property type="match status" value="1"/>
</dbReference>
<dbReference type="Gene3D" id="3.30.200.20">
    <property type="entry name" value="Phosphorylase Kinase, domain 1"/>
    <property type="match status" value="1"/>
</dbReference>
<sequence length="799" mass="86401">MPSPAPLRPPARTLGRYELRQLLGQGGQSAVWRAFDPRLDREVALKLHRAQASDGEALTQWLHEARAVARLSHPNIVPLFEADVHDQHPYLVFELVEGPTLSQRLREQGALAPAEAVRVLLGVLDGVVHAHQSGVIHRDLKPSNILIDAAGRARVMDFGIAVNQRHGMADAALVGTPGYMAPELTQGRPATVQADVFAAGLVLYEMLAGRPAVRESDPYKALHRLAHEDVSLPAELPHPVDDGLRAVVHRATARDTAVRYANAAEMAKALQAWLAPQAEGSEASRNSTLEFLLRRMRHKTDFPALTDAVGRIQRIAASEHESLNSLANEILKDVALTNKLLRIVNSAHFRTAGGGTISTVSRAAALVGFAGIRNLALSLVVLEHMQDKAQAGSLREEFLRSLMAGNVARELAAGARDAEEAFISALFQNLGRTLAQFYFPEEAAQVRQLMQPDGSDALTEEQAAVRILGIRYEELGVGVARHWGLPEALQRSMRKLPTEGPLKKPEGPLDRVRMVACAANELADAVLHHPRARHEEALKAVAARYAAPLGLADKDFLGAVQRSRERMAELVPAMDIQVTPGSRSERLMKTQAATQAAPSDALSAHDLDTVVLAREGGATTTATAPPEQAAQGLAAGIQDISNALVEGFKLNEVLRMVLESMYRSLGFQRVLFCLRDPRSGAMTGRFGLGADAQQVAGLFRIDLAPSATDLFALVCKKGADTLISDATVPNIAERLPGWYRREVGAPTFLLLPMSLRNAPLGLIYADRAAAGEIAIGERELSLLRTLRNQAVMAFKQATP</sequence>
<feature type="domain" description="Protein kinase" evidence="5">
    <location>
        <begin position="17"/>
        <end position="274"/>
    </location>
</feature>
<dbReference type="Pfam" id="PF08668">
    <property type="entry name" value="HDOD"/>
    <property type="match status" value="1"/>
</dbReference>
<dbReference type="SUPFAM" id="SSF56112">
    <property type="entry name" value="Protein kinase-like (PK-like)"/>
    <property type="match status" value="1"/>
</dbReference>
<dbReference type="CDD" id="cd14014">
    <property type="entry name" value="STKc_PknB_like"/>
    <property type="match status" value="1"/>
</dbReference>
<dbReference type="InterPro" id="IPR029016">
    <property type="entry name" value="GAF-like_dom_sf"/>
</dbReference>
<keyword evidence="3 7" id="KW-0418">Kinase</keyword>
<protein>
    <submittedName>
        <fullName evidence="7">Serine/threonine protein kinase</fullName>
    </submittedName>
</protein>
<dbReference type="RefSeq" id="WP_104302847.1">
    <property type="nucleotide sequence ID" value="NZ_PSNX01000010.1"/>
</dbReference>
<evidence type="ECO:0000256" key="2">
    <source>
        <dbReference type="ARBA" id="ARBA00022741"/>
    </source>
</evidence>
<dbReference type="Pfam" id="PF00069">
    <property type="entry name" value="Pkinase"/>
    <property type="match status" value="1"/>
</dbReference>
<dbReference type="SUPFAM" id="SSF55781">
    <property type="entry name" value="GAF domain-like"/>
    <property type="match status" value="1"/>
</dbReference>
<evidence type="ECO:0000256" key="4">
    <source>
        <dbReference type="ARBA" id="ARBA00022840"/>
    </source>
</evidence>
<feature type="domain" description="HDOD" evidence="6">
    <location>
        <begin position="302"/>
        <end position="499"/>
    </location>
</feature>